<dbReference type="RefSeq" id="WP_262623524.1">
    <property type="nucleotide sequence ID" value="NZ_JAOQKI010000005.1"/>
</dbReference>
<organism evidence="1 2">
    <name type="scientific">Roseburia amylophila</name>
    <dbReference type="NCBI Taxonomy" id="2981794"/>
    <lineage>
        <taxon>Bacteria</taxon>
        <taxon>Bacillati</taxon>
        <taxon>Bacillota</taxon>
        <taxon>Clostridia</taxon>
        <taxon>Lachnospirales</taxon>
        <taxon>Lachnospiraceae</taxon>
        <taxon>Roseburia</taxon>
    </lineage>
</organism>
<evidence type="ECO:0000313" key="1">
    <source>
        <dbReference type="EMBL" id="MCU6716547.1"/>
    </source>
</evidence>
<reference evidence="1 2" key="1">
    <citation type="journal article" date="2021" name="ISME Commun">
        <title>Automated analysis of genomic sequences facilitates high-throughput and comprehensive description of bacteria.</title>
        <authorList>
            <person name="Hitch T.C.A."/>
        </authorList>
    </citation>
    <scope>NUCLEOTIDE SEQUENCE [LARGE SCALE GENOMIC DNA]</scope>
    <source>
        <strain evidence="1 2">Sanger_19</strain>
    </source>
</reference>
<evidence type="ECO:0000313" key="2">
    <source>
        <dbReference type="Proteomes" id="UP001209666"/>
    </source>
</evidence>
<dbReference type="Proteomes" id="UP001209666">
    <property type="component" value="Unassembled WGS sequence"/>
</dbReference>
<gene>
    <name evidence="1" type="ORF">OCV43_04535</name>
</gene>
<sequence>MATVVYSNEEDDMCSLVIDGEEYVEDEERAIIPKAVLKQIRVEDIPDNFQIEICESKDSSVIMVSVPMTFIKVGKNEFQVIYDELITRKYWDGSVGLDVFKISWLPAECKNQWCMDQNNS</sequence>
<accession>A0ABT2SBX3</accession>
<proteinExistence type="predicted"/>
<dbReference type="EMBL" id="JAOQKI010000005">
    <property type="protein sequence ID" value="MCU6716547.1"/>
    <property type="molecule type" value="Genomic_DNA"/>
</dbReference>
<protein>
    <submittedName>
        <fullName evidence="1">Uncharacterized protein</fullName>
    </submittedName>
</protein>
<keyword evidence="2" id="KW-1185">Reference proteome</keyword>
<comment type="caution">
    <text evidence="1">The sequence shown here is derived from an EMBL/GenBank/DDBJ whole genome shotgun (WGS) entry which is preliminary data.</text>
</comment>
<name>A0ABT2SBX3_9FIRM</name>